<evidence type="ECO:0000313" key="1">
    <source>
        <dbReference type="Proteomes" id="UP000694888"/>
    </source>
</evidence>
<dbReference type="RefSeq" id="XP_012943383.1">
    <property type="nucleotide sequence ID" value="XM_013087929.1"/>
</dbReference>
<accession>A0ABM1A9H0</accession>
<reference evidence="2" key="1">
    <citation type="submission" date="2025-08" db="UniProtKB">
        <authorList>
            <consortium name="RefSeq"/>
        </authorList>
    </citation>
    <scope>IDENTIFICATION</scope>
</reference>
<dbReference type="InterPro" id="IPR050778">
    <property type="entry name" value="Cueball_EGF_LRP_Nidogen"/>
</dbReference>
<organism evidence="1 2">
    <name type="scientific">Aplysia californica</name>
    <name type="common">California sea hare</name>
    <dbReference type="NCBI Taxonomy" id="6500"/>
    <lineage>
        <taxon>Eukaryota</taxon>
        <taxon>Metazoa</taxon>
        <taxon>Spiralia</taxon>
        <taxon>Lophotrochozoa</taxon>
        <taxon>Mollusca</taxon>
        <taxon>Gastropoda</taxon>
        <taxon>Heterobranchia</taxon>
        <taxon>Euthyneura</taxon>
        <taxon>Tectipleura</taxon>
        <taxon>Aplysiida</taxon>
        <taxon>Aplysioidea</taxon>
        <taxon>Aplysiidae</taxon>
        <taxon>Aplysia</taxon>
    </lineage>
</organism>
<evidence type="ECO:0000313" key="2">
    <source>
        <dbReference type="RefSeq" id="XP_012943383.1"/>
    </source>
</evidence>
<sequence length="142" mass="16049">MDGTERETVVQFNSTAWPNGLALDAADKQLYWVDAHSDQVSVIDLTTGAIRVLVEQQGAHFFSVDVIGAYLYITDWKKNYLQRMNKHGGALKQFGEAKFTRLYGIKGFNSTEAFKGNSFVRHCGEIRCTSKYRNLKKTSAFI</sequence>
<dbReference type="Proteomes" id="UP000694888">
    <property type="component" value="Unplaced"/>
</dbReference>
<protein>
    <submittedName>
        <fullName evidence="2">Low-density lipoprotein receptor-related protein 5-like protein</fullName>
    </submittedName>
</protein>
<dbReference type="SUPFAM" id="SSF63825">
    <property type="entry name" value="YWTD domain"/>
    <property type="match status" value="1"/>
</dbReference>
<keyword evidence="1" id="KW-1185">Reference proteome</keyword>
<proteinExistence type="predicted"/>
<dbReference type="InterPro" id="IPR011042">
    <property type="entry name" value="6-blade_b-propeller_TolB-like"/>
</dbReference>
<dbReference type="PANTHER" id="PTHR46513">
    <property type="entry name" value="VITELLOGENIN RECEPTOR-LIKE PROTEIN-RELATED-RELATED"/>
    <property type="match status" value="1"/>
</dbReference>
<dbReference type="GeneID" id="101858302"/>
<dbReference type="InterPro" id="IPR000033">
    <property type="entry name" value="LDLR_classB_rpt"/>
</dbReference>
<gene>
    <name evidence="2" type="primary">LOC101858302</name>
</gene>
<dbReference type="Gene3D" id="2.120.10.30">
    <property type="entry name" value="TolB, C-terminal domain"/>
    <property type="match status" value="1"/>
</dbReference>
<dbReference type="SMART" id="SM00135">
    <property type="entry name" value="LY"/>
    <property type="match status" value="2"/>
</dbReference>
<name>A0ABM1A9H0_APLCA</name>